<dbReference type="InterPro" id="IPR052074">
    <property type="entry name" value="NonRcpt_TyrProt_Phosphatase"/>
</dbReference>
<sequence>METAINSPWMTHIINDTRNRQYETPLEGNLINQEIMLKRQEEEMMQLQARMALRQSRLSLYPGDTIKASMLDITRDPLREIALETAMTQRKLRNFFGPEFVKMTIEPFISLDLPRSILKKKITLQNTSDGIKHAFQTDNSKVCQYLLHLCSSQHKFQLQMRARQSNQDAQDIGDRVLAVNGVSLEGATHKQAVETLRNTGQVVHLLLEKGQSSASKEHVPVSPQCTLPYQDVQGQAPEKMVKKTTHVKDYSFVTEGFSLSGGHNSLHQVIYISDINPRSVAAIEGNLQLLDIIHYVNGISTQGMTLEEANRTLDMSLPLVVLKATRYCAIIHELCLCACMHFRFFIILMYSYKIVLNW</sequence>
<proteinExistence type="predicted"/>
<evidence type="ECO:0000313" key="4">
    <source>
        <dbReference type="Proteomes" id="UP001166674"/>
    </source>
</evidence>
<dbReference type="GO" id="GO:0036312">
    <property type="term" value="F:phosphatidylinositol 3-kinase regulatory subunit binding"/>
    <property type="evidence" value="ECO:0007669"/>
    <property type="project" value="TreeGrafter"/>
</dbReference>
<feature type="domain" description="PDZ" evidence="2">
    <location>
        <begin position="173"/>
        <end position="211"/>
    </location>
</feature>
<evidence type="ECO:0000256" key="1">
    <source>
        <dbReference type="SAM" id="Coils"/>
    </source>
</evidence>
<dbReference type="PANTHER" id="PTHR46900">
    <property type="entry name" value="TYROSINE-PROTEIN PHOSPHATASE NON-RECEPTOR TYPE 13"/>
    <property type="match status" value="1"/>
</dbReference>
<reference evidence="3" key="1">
    <citation type="submission" date="2020-03" db="EMBL/GenBank/DDBJ databases">
        <title>Studies in the Genomics of Life Span.</title>
        <authorList>
            <person name="Glass D."/>
        </authorList>
    </citation>
    <scope>NUCLEOTIDE SEQUENCE</scope>
    <source>
        <strain evidence="3">SUZIE</strain>
        <tissue evidence="3">Muscle</tissue>
    </source>
</reference>
<dbReference type="Pfam" id="PF00595">
    <property type="entry name" value="PDZ"/>
    <property type="match status" value="2"/>
</dbReference>
<dbReference type="InterPro" id="IPR011993">
    <property type="entry name" value="PH-like_dom_sf"/>
</dbReference>
<dbReference type="SUPFAM" id="SSF50156">
    <property type="entry name" value="PDZ domain-like"/>
    <property type="match status" value="2"/>
</dbReference>
<dbReference type="InterPro" id="IPR036034">
    <property type="entry name" value="PDZ_sf"/>
</dbReference>
<dbReference type="PANTHER" id="PTHR46900:SF1">
    <property type="entry name" value="TYROSINE-PROTEIN PHOSPHATASE NON-RECEPTOR TYPE 13"/>
    <property type="match status" value="1"/>
</dbReference>
<comment type="caution">
    <text evidence="3">The sequence shown here is derived from an EMBL/GenBank/DDBJ whole genome shotgun (WGS) entry which is preliminary data.</text>
</comment>
<keyword evidence="4" id="KW-1185">Reference proteome</keyword>
<dbReference type="PROSITE" id="PS50106">
    <property type="entry name" value="PDZ"/>
    <property type="match status" value="2"/>
</dbReference>
<gene>
    <name evidence="3" type="ORF">SUZIE_212485</name>
</gene>
<accession>A0AA41TCU2</accession>
<dbReference type="GO" id="GO:0005634">
    <property type="term" value="C:nucleus"/>
    <property type="evidence" value="ECO:0007669"/>
    <property type="project" value="TreeGrafter"/>
</dbReference>
<evidence type="ECO:0000259" key="2">
    <source>
        <dbReference type="PROSITE" id="PS50106"/>
    </source>
</evidence>
<dbReference type="Pfam" id="PF09380">
    <property type="entry name" value="FERM_C"/>
    <property type="match status" value="1"/>
</dbReference>
<dbReference type="Proteomes" id="UP001166674">
    <property type="component" value="Unassembled WGS sequence"/>
</dbReference>
<protein>
    <submittedName>
        <fullName evidence="3">Tyrosine-protein phosphatase non-receptor type 13</fullName>
    </submittedName>
</protein>
<dbReference type="EMBL" id="JAATJV010447399">
    <property type="protein sequence ID" value="MBZ3891332.1"/>
    <property type="molecule type" value="Genomic_DNA"/>
</dbReference>
<dbReference type="GO" id="GO:0004725">
    <property type="term" value="F:protein tyrosine phosphatase activity"/>
    <property type="evidence" value="ECO:0007669"/>
    <property type="project" value="TreeGrafter"/>
</dbReference>
<dbReference type="SMART" id="SM00228">
    <property type="entry name" value="PDZ"/>
    <property type="match status" value="2"/>
</dbReference>
<feature type="coiled-coil region" evidence="1">
    <location>
        <begin position="30"/>
        <end position="57"/>
    </location>
</feature>
<dbReference type="InterPro" id="IPR001478">
    <property type="entry name" value="PDZ"/>
</dbReference>
<dbReference type="GO" id="GO:0005737">
    <property type="term" value="C:cytoplasm"/>
    <property type="evidence" value="ECO:0007669"/>
    <property type="project" value="TreeGrafter"/>
</dbReference>
<dbReference type="Gene3D" id="2.30.29.30">
    <property type="entry name" value="Pleckstrin-homology domain (PH domain)/Phosphotyrosine-binding domain (PTB)"/>
    <property type="match status" value="1"/>
</dbReference>
<dbReference type="AlphaFoldDB" id="A0AA41TCU2"/>
<evidence type="ECO:0000313" key="3">
    <source>
        <dbReference type="EMBL" id="MBZ3891332.1"/>
    </source>
</evidence>
<feature type="domain" description="PDZ" evidence="2">
    <location>
        <begin position="256"/>
        <end position="328"/>
    </location>
</feature>
<keyword evidence="1" id="KW-0175">Coiled coil</keyword>
<dbReference type="InterPro" id="IPR018980">
    <property type="entry name" value="FERM_PH-like_C"/>
</dbReference>
<dbReference type="SUPFAM" id="SSF50729">
    <property type="entry name" value="PH domain-like"/>
    <property type="match status" value="1"/>
</dbReference>
<organism evidence="3 4">
    <name type="scientific">Sciurus carolinensis</name>
    <name type="common">Eastern gray squirrel</name>
    <dbReference type="NCBI Taxonomy" id="30640"/>
    <lineage>
        <taxon>Eukaryota</taxon>
        <taxon>Metazoa</taxon>
        <taxon>Chordata</taxon>
        <taxon>Craniata</taxon>
        <taxon>Vertebrata</taxon>
        <taxon>Euteleostomi</taxon>
        <taxon>Mammalia</taxon>
        <taxon>Eutheria</taxon>
        <taxon>Euarchontoglires</taxon>
        <taxon>Glires</taxon>
        <taxon>Rodentia</taxon>
        <taxon>Sciuromorpha</taxon>
        <taxon>Sciuridae</taxon>
        <taxon>Sciurinae</taxon>
        <taxon>Sciurini</taxon>
        <taxon>Sciurus</taxon>
    </lineage>
</organism>
<dbReference type="Gene3D" id="2.30.42.10">
    <property type="match status" value="2"/>
</dbReference>
<name>A0AA41TCU2_SCICA</name>